<proteinExistence type="predicted"/>
<feature type="region of interest" description="Disordered" evidence="1">
    <location>
        <begin position="1"/>
        <end position="60"/>
    </location>
</feature>
<dbReference type="InterPro" id="IPR031349">
    <property type="entry name" value="Tfb6"/>
</dbReference>
<accession>A0A9W9SX16</accession>
<dbReference type="Pfam" id="PF17110">
    <property type="entry name" value="TFB6"/>
    <property type="match status" value="1"/>
</dbReference>
<organism evidence="2 3">
    <name type="scientific">Penicillium cinerascens</name>
    <dbReference type="NCBI Taxonomy" id="70096"/>
    <lineage>
        <taxon>Eukaryota</taxon>
        <taxon>Fungi</taxon>
        <taxon>Dikarya</taxon>
        <taxon>Ascomycota</taxon>
        <taxon>Pezizomycotina</taxon>
        <taxon>Eurotiomycetes</taxon>
        <taxon>Eurotiomycetidae</taxon>
        <taxon>Eurotiales</taxon>
        <taxon>Aspergillaceae</taxon>
        <taxon>Penicillium</taxon>
    </lineage>
</organism>
<evidence type="ECO:0000313" key="2">
    <source>
        <dbReference type="EMBL" id="KAJ5201544.1"/>
    </source>
</evidence>
<protein>
    <submittedName>
        <fullName evidence="2">Uncharacterized protein</fullName>
    </submittedName>
</protein>
<dbReference type="RefSeq" id="XP_058307460.1">
    <property type="nucleotide sequence ID" value="XM_058453269.1"/>
</dbReference>
<reference evidence="2" key="2">
    <citation type="journal article" date="2023" name="IMA Fungus">
        <title>Comparative genomic study of the Penicillium genus elucidates a diverse pangenome and 15 lateral gene transfer events.</title>
        <authorList>
            <person name="Petersen C."/>
            <person name="Sorensen T."/>
            <person name="Nielsen M.R."/>
            <person name="Sondergaard T.E."/>
            <person name="Sorensen J.L."/>
            <person name="Fitzpatrick D.A."/>
            <person name="Frisvad J.C."/>
            <person name="Nielsen K.L."/>
        </authorList>
    </citation>
    <scope>NUCLEOTIDE SEQUENCE</scope>
    <source>
        <strain evidence="2">IBT 15544</strain>
    </source>
</reference>
<evidence type="ECO:0000313" key="3">
    <source>
        <dbReference type="Proteomes" id="UP001150904"/>
    </source>
</evidence>
<sequence length="247" mass="27769">MPARDPDSDSDVEFEDVLPQSNQSNSDQNGTPAHQIWTPTLTLPNQLPDPVAPGSEDETQLRGRLTTGLERITYRQMKADMGMDAPGTPHADRRYENFKELADDIEGMVDMLWVSATPSIQVEGLITLAGILEMALKSYPFDPESTLGILHKFDRVFEALCTGVHPLTNEPIPGARDRSQTVTQTQKVRIRSLAEMTRNKLFSMLPDDEEDEDVEQPWLIEVTKVYDRTLMLLADEGGVGDAEWNWR</sequence>
<dbReference type="GO" id="GO:0005675">
    <property type="term" value="C:transcription factor TFIIH holo complex"/>
    <property type="evidence" value="ECO:0007669"/>
    <property type="project" value="TreeGrafter"/>
</dbReference>
<dbReference type="EMBL" id="JAPQKR010000013">
    <property type="protein sequence ID" value="KAJ5201544.1"/>
    <property type="molecule type" value="Genomic_DNA"/>
</dbReference>
<dbReference type="GeneID" id="83180570"/>
<feature type="compositionally biased region" description="Polar residues" evidence="1">
    <location>
        <begin position="19"/>
        <end position="45"/>
    </location>
</feature>
<comment type="caution">
    <text evidence="2">The sequence shown here is derived from an EMBL/GenBank/DDBJ whole genome shotgun (WGS) entry which is preliminary data.</text>
</comment>
<gene>
    <name evidence="2" type="ORF">N7498_006207</name>
</gene>
<evidence type="ECO:0000256" key="1">
    <source>
        <dbReference type="SAM" id="MobiDB-lite"/>
    </source>
</evidence>
<dbReference type="AlphaFoldDB" id="A0A9W9SX16"/>
<dbReference type="OrthoDB" id="2567806at2759"/>
<reference evidence="2" key="1">
    <citation type="submission" date="2022-12" db="EMBL/GenBank/DDBJ databases">
        <authorList>
            <person name="Petersen C."/>
        </authorList>
    </citation>
    <scope>NUCLEOTIDE SEQUENCE</scope>
    <source>
        <strain evidence="2">IBT 15544</strain>
    </source>
</reference>
<keyword evidence="3" id="KW-1185">Reference proteome</keyword>
<dbReference type="PANTHER" id="PTHR37781:SF1">
    <property type="entry name" value="ADR380WP"/>
    <property type="match status" value="1"/>
</dbReference>
<name>A0A9W9SX16_9EURO</name>
<dbReference type="Proteomes" id="UP001150904">
    <property type="component" value="Unassembled WGS sequence"/>
</dbReference>
<dbReference type="PANTHER" id="PTHR37781">
    <property type="entry name" value="TFIIH COMPLEX SUBUNIT"/>
    <property type="match status" value="1"/>
</dbReference>